<feature type="domain" description="ABC transporter" evidence="8">
    <location>
        <begin position="346"/>
        <end position="580"/>
    </location>
</feature>
<feature type="transmembrane region" description="Helical" evidence="7">
    <location>
        <begin position="246"/>
        <end position="272"/>
    </location>
</feature>
<dbReference type="InterPro" id="IPR003439">
    <property type="entry name" value="ABC_transporter-like_ATP-bd"/>
</dbReference>
<comment type="caution">
    <text evidence="10">The sequence shown here is derived from an EMBL/GenBank/DDBJ whole genome shotgun (WGS) entry which is preliminary data.</text>
</comment>
<feature type="transmembrane region" description="Helical" evidence="7">
    <location>
        <begin position="65"/>
        <end position="89"/>
    </location>
</feature>
<dbReference type="PANTHER" id="PTHR43394:SF1">
    <property type="entry name" value="ATP-BINDING CASSETTE SUB-FAMILY B MEMBER 10, MITOCHONDRIAL"/>
    <property type="match status" value="1"/>
</dbReference>
<dbReference type="SUPFAM" id="SSF90123">
    <property type="entry name" value="ABC transporter transmembrane region"/>
    <property type="match status" value="1"/>
</dbReference>
<dbReference type="Pfam" id="PF00005">
    <property type="entry name" value="ABC_tran"/>
    <property type="match status" value="1"/>
</dbReference>
<evidence type="ECO:0000313" key="11">
    <source>
        <dbReference type="Proteomes" id="UP001595812"/>
    </source>
</evidence>
<dbReference type="PANTHER" id="PTHR43394">
    <property type="entry name" value="ATP-DEPENDENT PERMEASE MDL1, MITOCHONDRIAL"/>
    <property type="match status" value="1"/>
</dbReference>
<dbReference type="PROSITE" id="PS00211">
    <property type="entry name" value="ABC_TRANSPORTER_1"/>
    <property type="match status" value="1"/>
</dbReference>
<keyword evidence="2 7" id="KW-0812">Transmembrane</keyword>
<dbReference type="Pfam" id="PF00664">
    <property type="entry name" value="ABC_membrane"/>
    <property type="match status" value="1"/>
</dbReference>
<evidence type="ECO:0000256" key="2">
    <source>
        <dbReference type="ARBA" id="ARBA00022692"/>
    </source>
</evidence>
<keyword evidence="11" id="KW-1185">Reference proteome</keyword>
<evidence type="ECO:0000256" key="1">
    <source>
        <dbReference type="ARBA" id="ARBA00004651"/>
    </source>
</evidence>
<evidence type="ECO:0000259" key="9">
    <source>
        <dbReference type="PROSITE" id="PS50929"/>
    </source>
</evidence>
<dbReference type="InterPro" id="IPR039421">
    <property type="entry name" value="Type_1_exporter"/>
</dbReference>
<evidence type="ECO:0000259" key="8">
    <source>
        <dbReference type="PROSITE" id="PS50893"/>
    </source>
</evidence>
<keyword evidence="6 7" id="KW-0472">Membrane</keyword>
<dbReference type="Proteomes" id="UP001595812">
    <property type="component" value="Unassembled WGS sequence"/>
</dbReference>
<feature type="transmembrane region" description="Helical" evidence="7">
    <location>
        <begin position="168"/>
        <end position="186"/>
    </location>
</feature>
<dbReference type="InterPro" id="IPR003593">
    <property type="entry name" value="AAA+_ATPase"/>
</dbReference>
<gene>
    <name evidence="10" type="ORF">ACFOSX_14085</name>
</gene>
<dbReference type="SMART" id="SM00382">
    <property type="entry name" value="AAA"/>
    <property type="match status" value="1"/>
</dbReference>
<dbReference type="InterPro" id="IPR011527">
    <property type="entry name" value="ABC1_TM_dom"/>
</dbReference>
<keyword evidence="5 7" id="KW-1133">Transmembrane helix</keyword>
<reference evidence="11" key="1">
    <citation type="journal article" date="2019" name="Int. J. Syst. Evol. Microbiol.">
        <title>The Global Catalogue of Microorganisms (GCM) 10K type strain sequencing project: providing services to taxonomists for standard genome sequencing and annotation.</title>
        <authorList>
            <consortium name="The Broad Institute Genomics Platform"/>
            <consortium name="The Broad Institute Genome Sequencing Center for Infectious Disease"/>
            <person name="Wu L."/>
            <person name="Ma J."/>
        </authorList>
    </citation>
    <scope>NUCLEOTIDE SEQUENCE [LARGE SCALE GENOMIC DNA]</scope>
    <source>
        <strain evidence="11">CECT 8979</strain>
    </source>
</reference>
<protein>
    <submittedName>
        <fullName evidence="10">ABC transporter ATP-binding protein</fullName>
    </submittedName>
</protein>
<dbReference type="PROSITE" id="PS50893">
    <property type="entry name" value="ABC_TRANSPORTER_2"/>
    <property type="match status" value="1"/>
</dbReference>
<keyword evidence="3" id="KW-0547">Nucleotide-binding</keyword>
<organism evidence="10 11">
    <name type="scientific">Winogradskyella maritima</name>
    <dbReference type="NCBI Taxonomy" id="1517766"/>
    <lineage>
        <taxon>Bacteria</taxon>
        <taxon>Pseudomonadati</taxon>
        <taxon>Bacteroidota</taxon>
        <taxon>Flavobacteriia</taxon>
        <taxon>Flavobacteriales</taxon>
        <taxon>Flavobacteriaceae</taxon>
        <taxon>Winogradskyella</taxon>
    </lineage>
</organism>
<dbReference type="InterPro" id="IPR036640">
    <property type="entry name" value="ABC1_TM_sf"/>
</dbReference>
<evidence type="ECO:0000313" key="10">
    <source>
        <dbReference type="EMBL" id="MFC3878365.1"/>
    </source>
</evidence>
<dbReference type="CDD" id="cd18544">
    <property type="entry name" value="ABC_6TM_TmrA_like"/>
    <property type="match status" value="1"/>
</dbReference>
<evidence type="ECO:0000256" key="7">
    <source>
        <dbReference type="SAM" id="Phobius"/>
    </source>
</evidence>
<dbReference type="GO" id="GO:0005524">
    <property type="term" value="F:ATP binding"/>
    <property type="evidence" value="ECO:0007669"/>
    <property type="project" value="UniProtKB-KW"/>
</dbReference>
<evidence type="ECO:0000256" key="4">
    <source>
        <dbReference type="ARBA" id="ARBA00022840"/>
    </source>
</evidence>
<evidence type="ECO:0000256" key="3">
    <source>
        <dbReference type="ARBA" id="ARBA00022741"/>
    </source>
</evidence>
<sequence>MAEKSKKIFDVGLFKRLLQYIKPYRAVFVISLLCVLGLAVFGALRPKVLQVAIDEQIAPKEYEGFLFYIMLMLILLVVEVVCQLLFIYYASWLGQSVVKDIRVKLFRHMLKFKMTYYDKSSVGVLITRAVTDMERIADIFGQGLFMIFSDVLKMVVVGGFMVAMNWKMSLIVFTTLPLVLFATKIFQKYMKRAFEEVRTEVSNLNSFVQERVTGMKILQLFTRETTEYRNFKQINERHKKGWLKTVWYNSIFFPIAEFLSSLTMGVVIWIGAVNVISISPYTSTGDLMAFIMFIPMLFRPLNQIANKFNTLQMGMVAADRVFRVLDTESQIDDTGTEIASNFKGDIQFENVRFSYVKDEEVLKGISLDIKSGQTIAIVGATGAGKSTIINLLNRFYDIDSGTIKIDGINIKNLTLESLRSQIAVVLQDVFLFADTILNNITLNNKDITEEDVVRAAKAIGIHKFIESLPNGYHYNVKERGVMLSSGQRQLISFLRAYVSNPSILILDEATSSVDSYSEQLIQEATEKITEGRTSIVIAHRLATIQNADKIIVMDAGEIVEVGTHESLLEKESGYYKNLYEVQFLSAESA</sequence>
<dbReference type="SUPFAM" id="SSF52540">
    <property type="entry name" value="P-loop containing nucleoside triphosphate hydrolases"/>
    <property type="match status" value="1"/>
</dbReference>
<feature type="transmembrane region" description="Helical" evidence="7">
    <location>
        <begin position="24"/>
        <end position="45"/>
    </location>
</feature>
<accession>A0ABV8AL71</accession>
<dbReference type="InterPro" id="IPR027417">
    <property type="entry name" value="P-loop_NTPase"/>
</dbReference>
<evidence type="ECO:0000256" key="6">
    <source>
        <dbReference type="ARBA" id="ARBA00023136"/>
    </source>
</evidence>
<comment type="subcellular location">
    <subcellularLocation>
        <location evidence="1">Cell membrane</location>
        <topology evidence="1">Multi-pass membrane protein</topology>
    </subcellularLocation>
</comment>
<feature type="domain" description="ABC transmembrane type-1" evidence="9">
    <location>
        <begin position="29"/>
        <end position="313"/>
    </location>
</feature>
<dbReference type="EMBL" id="JBHSAT010000023">
    <property type="protein sequence ID" value="MFC3878365.1"/>
    <property type="molecule type" value="Genomic_DNA"/>
</dbReference>
<dbReference type="InterPro" id="IPR017871">
    <property type="entry name" value="ABC_transporter-like_CS"/>
</dbReference>
<dbReference type="CDD" id="cd03254">
    <property type="entry name" value="ABCC_Glucan_exporter_like"/>
    <property type="match status" value="1"/>
</dbReference>
<dbReference type="RefSeq" id="WP_386103063.1">
    <property type="nucleotide sequence ID" value="NZ_JBHSAT010000023.1"/>
</dbReference>
<proteinExistence type="predicted"/>
<keyword evidence="4 10" id="KW-0067">ATP-binding</keyword>
<dbReference type="Gene3D" id="1.20.1560.10">
    <property type="entry name" value="ABC transporter type 1, transmembrane domain"/>
    <property type="match status" value="2"/>
</dbReference>
<evidence type="ECO:0000256" key="5">
    <source>
        <dbReference type="ARBA" id="ARBA00022989"/>
    </source>
</evidence>
<dbReference type="Gene3D" id="3.40.50.300">
    <property type="entry name" value="P-loop containing nucleotide triphosphate hydrolases"/>
    <property type="match status" value="1"/>
</dbReference>
<dbReference type="PROSITE" id="PS50929">
    <property type="entry name" value="ABC_TM1F"/>
    <property type="match status" value="1"/>
</dbReference>
<name>A0ABV8AL71_9FLAO</name>